<name>A0A1S8BCW3_9PEZI</name>
<feature type="domain" description="T6SS Phospholipase effector Tle1-like catalytic" evidence="1">
    <location>
        <begin position="2"/>
        <end position="355"/>
    </location>
</feature>
<dbReference type="EMBL" id="MSZU01000085">
    <property type="protein sequence ID" value="OMP85171.1"/>
    <property type="molecule type" value="Genomic_DNA"/>
</dbReference>
<sequence length="578" mass="64821">MKRLIICCDGTWNSADKGRDSVPSNVALISRMIAPHGTGKTPGEIVEQVVYYQTGIGAGPSSHLDSIWQGATGAGLEENVTTAYHYLANNYIGDKDGQAADEIFLFGFSRGAYTARSLAGMVTEMGLLRPEELLHFPDLYKVYRAHGNAAPSMRAQRDAVGGEGAHNHRVAGDVAHGNEATGSSTHKDHEHIKHTGKFWKSAKKTANGIDKKMWDKIKRFHPNNNDNNKNSHSPINHEVRIKAIGVWDTVGSRGLPENWFTRVTGWNASYHFHDTALNRKVDHAFHALSLDEHRGAFQPTMWYLDHSDPDYGASTDLKQCWFPGFHADVGGGITNNTSDSTSDIDEISLAWMCDQVDGLVQFDKYACDALLLFKEGPKGERKVPSKWAEGCTNDSSFWYKLPIVGGDVFRTPGQYKKNLRNDTCFGGNGDFVTNETVHPSAHHRMEEIQGYLPRALKSQSGWFKSKGQMWDFVPKSEDDPGKGAQWVRHHGSAVRGWLSGNVDGERKVRLDEWWIRESQESGRLNFEWNLLTSELRDKLKKRNEHRSEQEFEYCCRNKYGGLAKGRHQKRDSALGTSE</sequence>
<evidence type="ECO:0000313" key="2">
    <source>
        <dbReference type="EMBL" id="OMP85171.1"/>
    </source>
</evidence>
<gene>
    <name evidence="2" type="ORF">BK809_0000271</name>
</gene>
<dbReference type="AlphaFoldDB" id="A0A1S8BCW3"/>
<reference evidence="2 3" key="1">
    <citation type="submission" date="2017-01" db="EMBL/GenBank/DDBJ databases">
        <title>Draft genome sequence of Diplodia seriata F98.1, a fungal species involved in grapevine trunk diseases.</title>
        <authorList>
            <person name="Robert-Siegwald G."/>
            <person name="Vallet J."/>
            <person name="Abou-Mansour E."/>
            <person name="Xu J."/>
            <person name="Rey P."/>
            <person name="Bertsch C."/>
            <person name="Rego C."/>
            <person name="Larignon P."/>
            <person name="Fontaine F."/>
            <person name="Lebrun M.-H."/>
        </authorList>
    </citation>
    <scope>NUCLEOTIDE SEQUENCE [LARGE SCALE GENOMIC DNA]</scope>
    <source>
        <strain evidence="2 3">F98.1</strain>
    </source>
</reference>
<dbReference type="OrthoDB" id="3057168at2759"/>
<dbReference type="PANTHER" id="PTHR33840">
    <property type="match status" value="1"/>
</dbReference>
<protein>
    <recommendedName>
        <fullName evidence="1">T6SS Phospholipase effector Tle1-like catalytic domain-containing protein</fullName>
    </recommendedName>
</protein>
<evidence type="ECO:0000313" key="3">
    <source>
        <dbReference type="Proteomes" id="UP000190776"/>
    </source>
</evidence>
<dbReference type="STRING" id="420778.A0A1S8BCW3"/>
<dbReference type="Proteomes" id="UP000190776">
    <property type="component" value="Unassembled WGS sequence"/>
</dbReference>
<proteinExistence type="predicted"/>
<dbReference type="Pfam" id="PF09994">
    <property type="entry name" value="T6SS_Tle1-like_cat"/>
    <property type="match status" value="1"/>
</dbReference>
<evidence type="ECO:0000259" key="1">
    <source>
        <dbReference type="Pfam" id="PF09994"/>
    </source>
</evidence>
<dbReference type="PANTHER" id="PTHR33840:SF16">
    <property type="entry name" value="DUF2235 DOMAIN-CONTAINING PROTEIN"/>
    <property type="match status" value="1"/>
</dbReference>
<organism evidence="2 3">
    <name type="scientific">Diplodia seriata</name>
    <dbReference type="NCBI Taxonomy" id="420778"/>
    <lineage>
        <taxon>Eukaryota</taxon>
        <taxon>Fungi</taxon>
        <taxon>Dikarya</taxon>
        <taxon>Ascomycota</taxon>
        <taxon>Pezizomycotina</taxon>
        <taxon>Dothideomycetes</taxon>
        <taxon>Dothideomycetes incertae sedis</taxon>
        <taxon>Botryosphaeriales</taxon>
        <taxon>Botryosphaeriaceae</taxon>
        <taxon>Diplodia</taxon>
    </lineage>
</organism>
<accession>A0A1S8BCW3</accession>
<comment type="caution">
    <text evidence="2">The sequence shown here is derived from an EMBL/GenBank/DDBJ whole genome shotgun (WGS) entry which is preliminary data.</text>
</comment>
<dbReference type="InterPro" id="IPR018712">
    <property type="entry name" value="Tle1-like_cat"/>
</dbReference>